<feature type="compositionally biased region" description="Polar residues" evidence="1">
    <location>
        <begin position="13"/>
        <end position="33"/>
    </location>
</feature>
<evidence type="ECO:0000313" key="3">
    <source>
        <dbReference type="Proteomes" id="UP000277580"/>
    </source>
</evidence>
<reference evidence="2 3" key="1">
    <citation type="journal article" date="2018" name="Nat. Ecol. Evol.">
        <title>Pezizomycetes genomes reveal the molecular basis of ectomycorrhizal truffle lifestyle.</title>
        <authorList>
            <person name="Murat C."/>
            <person name="Payen T."/>
            <person name="Noel B."/>
            <person name="Kuo A."/>
            <person name="Morin E."/>
            <person name="Chen J."/>
            <person name="Kohler A."/>
            <person name="Krizsan K."/>
            <person name="Balestrini R."/>
            <person name="Da Silva C."/>
            <person name="Montanini B."/>
            <person name="Hainaut M."/>
            <person name="Levati E."/>
            <person name="Barry K.W."/>
            <person name="Belfiori B."/>
            <person name="Cichocki N."/>
            <person name="Clum A."/>
            <person name="Dockter R.B."/>
            <person name="Fauchery L."/>
            <person name="Guy J."/>
            <person name="Iotti M."/>
            <person name="Le Tacon F."/>
            <person name="Lindquist E.A."/>
            <person name="Lipzen A."/>
            <person name="Malagnac F."/>
            <person name="Mello A."/>
            <person name="Molinier V."/>
            <person name="Miyauchi S."/>
            <person name="Poulain J."/>
            <person name="Riccioni C."/>
            <person name="Rubini A."/>
            <person name="Sitrit Y."/>
            <person name="Splivallo R."/>
            <person name="Traeger S."/>
            <person name="Wang M."/>
            <person name="Zifcakova L."/>
            <person name="Wipf D."/>
            <person name="Zambonelli A."/>
            <person name="Paolocci F."/>
            <person name="Nowrousian M."/>
            <person name="Ottonello S."/>
            <person name="Baldrian P."/>
            <person name="Spatafora J.W."/>
            <person name="Henrissat B."/>
            <person name="Nagy L.G."/>
            <person name="Aury J.M."/>
            <person name="Wincker P."/>
            <person name="Grigoriev I.V."/>
            <person name="Bonfante P."/>
            <person name="Martin F.M."/>
        </authorList>
    </citation>
    <scope>NUCLEOTIDE SEQUENCE [LARGE SCALE GENOMIC DNA]</scope>
    <source>
        <strain evidence="2 3">CCBAS932</strain>
    </source>
</reference>
<organism evidence="2 3">
    <name type="scientific">Morchella conica CCBAS932</name>
    <dbReference type="NCBI Taxonomy" id="1392247"/>
    <lineage>
        <taxon>Eukaryota</taxon>
        <taxon>Fungi</taxon>
        <taxon>Dikarya</taxon>
        <taxon>Ascomycota</taxon>
        <taxon>Pezizomycotina</taxon>
        <taxon>Pezizomycetes</taxon>
        <taxon>Pezizales</taxon>
        <taxon>Morchellaceae</taxon>
        <taxon>Morchella</taxon>
    </lineage>
</organism>
<gene>
    <name evidence="2" type="ORF">P167DRAFT_545591</name>
</gene>
<feature type="compositionally biased region" description="Low complexity" evidence="1">
    <location>
        <begin position="273"/>
        <end position="290"/>
    </location>
</feature>
<dbReference type="Proteomes" id="UP000277580">
    <property type="component" value="Unassembled WGS sequence"/>
</dbReference>
<feature type="region of interest" description="Disordered" evidence="1">
    <location>
        <begin position="1"/>
        <end position="40"/>
    </location>
</feature>
<name>A0A3N4KSU0_9PEZI</name>
<sequence>MVTRVQDQVYDLPNTSDHSYTPSDTLPSLTYGESTPTSVSSSASSVRTIFSGTTTGRHENYSSFCGLCRDIRRHLLSGNILSDVDLGHWDDHGRTTDAHKRKWAGKLREIINTRSARLKDCTVMMNALAGHSFVSMADMLQALKEQEVGGAQSALHIVDAEEATEDISKVDWEGIGVAMGDRSNPVEESFGNILIGHDVSAETRTDGILVVITPEAGEPLSERERAKMERMEEKSSMVFFGEFESGEELEWAMVPAIMDTDSMAATEATITTDGTMATGDTATTETTVTAEELDEKKV</sequence>
<protein>
    <submittedName>
        <fullName evidence="2">Uncharacterized protein</fullName>
    </submittedName>
</protein>
<accession>A0A3N4KSU0</accession>
<proteinExistence type="predicted"/>
<feature type="region of interest" description="Disordered" evidence="1">
    <location>
        <begin position="273"/>
        <end position="298"/>
    </location>
</feature>
<evidence type="ECO:0000256" key="1">
    <source>
        <dbReference type="SAM" id="MobiDB-lite"/>
    </source>
</evidence>
<evidence type="ECO:0000313" key="2">
    <source>
        <dbReference type="EMBL" id="RPB12362.1"/>
    </source>
</evidence>
<dbReference type="AlphaFoldDB" id="A0A3N4KSU0"/>
<dbReference type="OrthoDB" id="10371118at2759"/>
<dbReference type="InParanoid" id="A0A3N4KSU0"/>
<keyword evidence="3" id="KW-1185">Reference proteome</keyword>
<dbReference type="EMBL" id="ML119129">
    <property type="protein sequence ID" value="RPB12362.1"/>
    <property type="molecule type" value="Genomic_DNA"/>
</dbReference>